<keyword evidence="2" id="KW-1185">Reference proteome</keyword>
<evidence type="ECO:0000313" key="1">
    <source>
        <dbReference type="EMBL" id="PWE00490.1"/>
    </source>
</evidence>
<evidence type="ECO:0008006" key="3">
    <source>
        <dbReference type="Google" id="ProtNLM"/>
    </source>
</evidence>
<organism evidence="1 2">
    <name type="scientific">Marinilabilia rubra</name>
    <dbReference type="NCBI Taxonomy" id="2162893"/>
    <lineage>
        <taxon>Bacteria</taxon>
        <taxon>Pseudomonadati</taxon>
        <taxon>Bacteroidota</taxon>
        <taxon>Bacteroidia</taxon>
        <taxon>Marinilabiliales</taxon>
        <taxon>Marinilabiliaceae</taxon>
        <taxon>Marinilabilia</taxon>
    </lineage>
</organism>
<protein>
    <recommendedName>
        <fullName evidence="3">Lipoprotein</fullName>
    </recommendedName>
</protein>
<dbReference type="AlphaFoldDB" id="A0A2U2BBQ1"/>
<dbReference type="OrthoDB" id="5405846at2"/>
<sequence>MKTSRIILSLALVFIAASCSYRVMDFTLISSKNVELSKFPTYERGGERIEGEDTKSIIIIIPTGRPDGKEAIDNAIESTPGAVALVDGVLTYKYFYIPYIYGEYTYIIEGTPLIDPALASAEELQKVSDYSVCILDKEGELVKTIEMEEEEYYSFREEALNAPRKTYRKMKN</sequence>
<gene>
    <name evidence="1" type="ORF">DDZ16_06055</name>
</gene>
<evidence type="ECO:0000313" key="2">
    <source>
        <dbReference type="Proteomes" id="UP000244956"/>
    </source>
</evidence>
<dbReference type="Proteomes" id="UP000244956">
    <property type="component" value="Unassembled WGS sequence"/>
</dbReference>
<comment type="caution">
    <text evidence="1">The sequence shown here is derived from an EMBL/GenBank/DDBJ whole genome shotgun (WGS) entry which is preliminary data.</text>
</comment>
<reference evidence="1 2" key="1">
    <citation type="submission" date="2018-05" db="EMBL/GenBank/DDBJ databases">
        <title>Marinilabilia rubrum sp. nov., isolated from saltern sediment.</title>
        <authorList>
            <person name="Zhang R."/>
        </authorList>
    </citation>
    <scope>NUCLEOTIDE SEQUENCE [LARGE SCALE GENOMIC DNA]</scope>
    <source>
        <strain evidence="1 2">WTE16</strain>
    </source>
</reference>
<name>A0A2U2BBQ1_9BACT</name>
<dbReference type="EMBL" id="QEWP01000003">
    <property type="protein sequence ID" value="PWE00490.1"/>
    <property type="molecule type" value="Genomic_DNA"/>
</dbReference>
<dbReference type="PROSITE" id="PS51257">
    <property type="entry name" value="PROKAR_LIPOPROTEIN"/>
    <property type="match status" value="1"/>
</dbReference>
<accession>A0A2U2BBQ1</accession>
<proteinExistence type="predicted"/>
<dbReference type="RefSeq" id="WP_109263529.1">
    <property type="nucleotide sequence ID" value="NZ_QEWP01000003.1"/>
</dbReference>